<reference evidence="2 3" key="1">
    <citation type="journal article" date="2022" name="Allergy">
        <title>Genome assembly and annotation of Periplaneta americana reveal a comprehensive cockroach allergen profile.</title>
        <authorList>
            <person name="Wang L."/>
            <person name="Xiong Q."/>
            <person name="Saelim N."/>
            <person name="Wang L."/>
            <person name="Nong W."/>
            <person name="Wan A.T."/>
            <person name="Shi M."/>
            <person name="Liu X."/>
            <person name="Cao Q."/>
            <person name="Hui J.H.L."/>
            <person name="Sookrung N."/>
            <person name="Leung T.F."/>
            <person name="Tungtrongchitr A."/>
            <person name="Tsui S.K.W."/>
        </authorList>
    </citation>
    <scope>NUCLEOTIDE SEQUENCE [LARGE SCALE GENOMIC DNA]</scope>
    <source>
        <strain evidence="2">PWHHKU_190912</strain>
    </source>
</reference>
<name>A0ABQ8RVD2_PERAM</name>
<proteinExistence type="predicted"/>
<gene>
    <name evidence="2" type="ORF">ANN_27875</name>
</gene>
<dbReference type="Proteomes" id="UP001148838">
    <property type="component" value="Unassembled WGS sequence"/>
</dbReference>
<comment type="caution">
    <text evidence="2">The sequence shown here is derived from an EMBL/GenBank/DDBJ whole genome shotgun (WGS) entry which is preliminary data.</text>
</comment>
<sequence>MFRRKCALYHSSSPQKVWSYDSVSEEATPCVEAPHMLVIHFTDPVWINLRPVMGIVEIHLAITFESCLISPQNSELEITIHVWKPVAEINTSLEAISRTFLIEINMEELCDLDTVKDELKLEVTTEENEILADSEAARSEAHLQKLENKTFSTGSVLDTNRSKRPKNYVGDDASDCLNESLHRSLMKSSEMLPKTLPEK</sequence>
<protein>
    <submittedName>
        <fullName evidence="2">Uncharacterized protein</fullName>
    </submittedName>
</protein>
<feature type="region of interest" description="Disordered" evidence="1">
    <location>
        <begin position="154"/>
        <end position="173"/>
    </location>
</feature>
<evidence type="ECO:0000256" key="1">
    <source>
        <dbReference type="SAM" id="MobiDB-lite"/>
    </source>
</evidence>
<organism evidence="2 3">
    <name type="scientific">Periplaneta americana</name>
    <name type="common">American cockroach</name>
    <name type="synonym">Blatta americana</name>
    <dbReference type="NCBI Taxonomy" id="6978"/>
    <lineage>
        <taxon>Eukaryota</taxon>
        <taxon>Metazoa</taxon>
        <taxon>Ecdysozoa</taxon>
        <taxon>Arthropoda</taxon>
        <taxon>Hexapoda</taxon>
        <taxon>Insecta</taxon>
        <taxon>Pterygota</taxon>
        <taxon>Neoptera</taxon>
        <taxon>Polyneoptera</taxon>
        <taxon>Dictyoptera</taxon>
        <taxon>Blattodea</taxon>
        <taxon>Blattoidea</taxon>
        <taxon>Blattidae</taxon>
        <taxon>Blattinae</taxon>
        <taxon>Periplaneta</taxon>
    </lineage>
</organism>
<evidence type="ECO:0000313" key="3">
    <source>
        <dbReference type="Proteomes" id="UP001148838"/>
    </source>
</evidence>
<accession>A0ABQ8RVD2</accession>
<evidence type="ECO:0000313" key="2">
    <source>
        <dbReference type="EMBL" id="KAJ4425679.1"/>
    </source>
</evidence>
<keyword evidence="3" id="KW-1185">Reference proteome</keyword>
<dbReference type="EMBL" id="JAJSOF020000042">
    <property type="protein sequence ID" value="KAJ4425679.1"/>
    <property type="molecule type" value="Genomic_DNA"/>
</dbReference>